<dbReference type="AlphaFoldDB" id="A0A2Z6QDT3"/>
<dbReference type="STRING" id="94130.A0A2Z6QDT3"/>
<reference evidence="1 2" key="1">
    <citation type="submission" date="2017-11" db="EMBL/GenBank/DDBJ databases">
        <title>The genome of Rhizophagus clarus HR1 reveals common genetic basis of auxotrophy among arbuscular mycorrhizal fungi.</title>
        <authorList>
            <person name="Kobayashi Y."/>
        </authorList>
    </citation>
    <scope>NUCLEOTIDE SEQUENCE [LARGE SCALE GENOMIC DNA]</scope>
    <source>
        <strain evidence="1 2">HR1</strain>
    </source>
</reference>
<sequence length="399" mass="46677">MNTLCYEVKSEIFKYIKNPISLALVNRTWYTVFRDPHVRSEWFLSKYGRAHALFHAIRLGRNFLTLDVIKCLIAKKAIVSRYFVQRLLSQCGNEILFELGNTLNIKHEDDEDIKKLNFSQKNHWGYDLSVNVLKYILEEAIKLYGTEIYMNGNDFELLHFLTASFLSSERIRDNMEQIKDLILNNKFIPFPPSTNSSKHEHPRSDGYENIHQLNILAHVIVLYPDLVKLWKQIGYHEICKDTNCLVIRGVYSLSFPHNTDPHNRVRPDENAIFERLKTFIDLGFKLDYKAMRAVIYLFRDRISEVDQIVFKSFSLFCDDKSLVRFIFMRILLSRYYIKCGSNYSITVRMGKSQDTDIDPEDLERASLDDVMPALDAIEGQNASELAINRPNDACHNFMD</sequence>
<dbReference type="Proteomes" id="UP000247702">
    <property type="component" value="Unassembled WGS sequence"/>
</dbReference>
<keyword evidence="2" id="KW-1185">Reference proteome</keyword>
<dbReference type="EMBL" id="BEXD01000347">
    <property type="protein sequence ID" value="GBB86712.1"/>
    <property type="molecule type" value="Genomic_DNA"/>
</dbReference>
<evidence type="ECO:0000313" key="1">
    <source>
        <dbReference type="EMBL" id="GBB86712.1"/>
    </source>
</evidence>
<proteinExistence type="predicted"/>
<protein>
    <recommendedName>
        <fullName evidence="3">F-box domain-containing protein</fullName>
    </recommendedName>
</protein>
<organism evidence="1 2">
    <name type="scientific">Rhizophagus clarus</name>
    <dbReference type="NCBI Taxonomy" id="94130"/>
    <lineage>
        <taxon>Eukaryota</taxon>
        <taxon>Fungi</taxon>
        <taxon>Fungi incertae sedis</taxon>
        <taxon>Mucoromycota</taxon>
        <taxon>Glomeromycotina</taxon>
        <taxon>Glomeromycetes</taxon>
        <taxon>Glomerales</taxon>
        <taxon>Glomeraceae</taxon>
        <taxon>Rhizophagus</taxon>
    </lineage>
</organism>
<accession>A0A2Z6QDT3</accession>
<name>A0A2Z6QDT3_9GLOM</name>
<gene>
    <name evidence="1" type="ORF">RclHR1_01310008</name>
</gene>
<comment type="caution">
    <text evidence="1">The sequence shown here is derived from an EMBL/GenBank/DDBJ whole genome shotgun (WGS) entry which is preliminary data.</text>
</comment>
<evidence type="ECO:0000313" key="2">
    <source>
        <dbReference type="Proteomes" id="UP000247702"/>
    </source>
</evidence>
<evidence type="ECO:0008006" key="3">
    <source>
        <dbReference type="Google" id="ProtNLM"/>
    </source>
</evidence>